<dbReference type="Gene3D" id="1.10.225.10">
    <property type="entry name" value="Saposin-like"/>
    <property type="match status" value="1"/>
</dbReference>
<protein>
    <recommendedName>
        <fullName evidence="3">Mesencephalic astrocyte-derived neurotrophic factor homolog</fullName>
    </recommendedName>
    <alternativeName>
        <fullName evidence="7">MANF/CDNF-like protein</fullName>
    </alternativeName>
</protein>
<dbReference type="GO" id="GO:0005576">
    <property type="term" value="C:extracellular region"/>
    <property type="evidence" value="ECO:0007669"/>
    <property type="project" value="UniProtKB-SubCell"/>
</dbReference>
<gene>
    <name evidence="11" type="ORF">CAOG_003757</name>
</gene>
<evidence type="ECO:0000313" key="11">
    <source>
        <dbReference type="EMBL" id="KJE92866.1"/>
    </source>
</evidence>
<evidence type="ECO:0000256" key="1">
    <source>
        <dbReference type="ARBA" id="ARBA00004613"/>
    </source>
</evidence>
<dbReference type="Pfam" id="PF20145">
    <property type="entry name" value="ARMET_N"/>
    <property type="match status" value="1"/>
</dbReference>
<dbReference type="SUPFAM" id="SSF68906">
    <property type="entry name" value="SAP domain"/>
    <property type="match status" value="1"/>
</dbReference>
<dbReference type="PANTHER" id="PTHR12990">
    <property type="entry name" value="ARMET-LIKE PROTEIN"/>
    <property type="match status" value="1"/>
</dbReference>
<feature type="signal peptide" evidence="8">
    <location>
        <begin position="1"/>
        <end position="24"/>
    </location>
</feature>
<dbReference type="OMA" id="EVCKGCA"/>
<feature type="domain" description="ARMET N-terminal" evidence="10">
    <location>
        <begin position="30"/>
        <end position="124"/>
    </location>
</feature>
<evidence type="ECO:0000259" key="10">
    <source>
        <dbReference type="Pfam" id="PF20145"/>
    </source>
</evidence>
<dbReference type="Gene3D" id="1.10.720.30">
    <property type="entry name" value="SAP domain"/>
    <property type="match status" value="1"/>
</dbReference>
<dbReference type="eggNOG" id="KOG4154">
    <property type="taxonomic scope" value="Eukaryota"/>
</dbReference>
<keyword evidence="12" id="KW-1185">Reference proteome</keyword>
<evidence type="ECO:0000259" key="9">
    <source>
        <dbReference type="Pfam" id="PF10208"/>
    </source>
</evidence>
<name>A0A0D2UCT3_CAPO3</name>
<keyword evidence="5 8" id="KW-0732">Signal</keyword>
<dbReference type="STRING" id="595528.A0A0D2UCT3"/>
<dbReference type="InterPro" id="IPR036361">
    <property type="entry name" value="SAP_dom_sf"/>
</dbReference>
<proteinExistence type="inferred from homology"/>
<evidence type="ECO:0000313" key="12">
    <source>
        <dbReference type="Proteomes" id="UP000008743"/>
    </source>
</evidence>
<dbReference type="InterPro" id="IPR019345">
    <property type="entry name" value="ARMET_C"/>
</dbReference>
<evidence type="ECO:0000256" key="4">
    <source>
        <dbReference type="ARBA" id="ARBA00022525"/>
    </source>
</evidence>
<feature type="domain" description="ARMET C-terminal" evidence="9">
    <location>
        <begin position="129"/>
        <end position="167"/>
    </location>
</feature>
<organism evidence="11 12">
    <name type="scientific">Capsaspora owczarzaki (strain ATCC 30864)</name>
    <dbReference type="NCBI Taxonomy" id="595528"/>
    <lineage>
        <taxon>Eukaryota</taxon>
        <taxon>Filasterea</taxon>
        <taxon>Capsaspora</taxon>
    </lineage>
</organism>
<dbReference type="InterPro" id="IPR045332">
    <property type="entry name" value="ARMET_N"/>
</dbReference>
<dbReference type="PANTHER" id="PTHR12990:SF5">
    <property type="entry name" value="MESENCEPHALIC ASTROCYTE-DERIVED NEUROTROPHIC FACTOR HOMOLOG"/>
    <property type="match status" value="1"/>
</dbReference>
<dbReference type="AlphaFoldDB" id="A0A0D2UCT3"/>
<evidence type="ECO:0000256" key="3">
    <source>
        <dbReference type="ARBA" id="ARBA00014267"/>
    </source>
</evidence>
<evidence type="ECO:0000256" key="8">
    <source>
        <dbReference type="SAM" id="SignalP"/>
    </source>
</evidence>
<dbReference type="EMBL" id="KE346364">
    <property type="protein sequence ID" value="KJE92866.1"/>
    <property type="molecule type" value="Genomic_DNA"/>
</dbReference>
<dbReference type="OrthoDB" id="5597848at2759"/>
<reference evidence="12" key="1">
    <citation type="submission" date="2011-02" db="EMBL/GenBank/DDBJ databases">
        <title>The Genome Sequence of Capsaspora owczarzaki ATCC 30864.</title>
        <authorList>
            <person name="Russ C."/>
            <person name="Cuomo C."/>
            <person name="Burger G."/>
            <person name="Gray M.W."/>
            <person name="Holland P.W.H."/>
            <person name="King N."/>
            <person name="Lang F.B.F."/>
            <person name="Roger A.J."/>
            <person name="Ruiz-Trillo I."/>
            <person name="Young S.K."/>
            <person name="Zeng Q."/>
            <person name="Gargeya S."/>
            <person name="Alvarado L."/>
            <person name="Berlin A."/>
            <person name="Chapman S.B."/>
            <person name="Chen Z."/>
            <person name="Freedman E."/>
            <person name="Gellesch M."/>
            <person name="Goldberg J."/>
            <person name="Griggs A."/>
            <person name="Gujja S."/>
            <person name="Heilman E."/>
            <person name="Heiman D."/>
            <person name="Howarth C."/>
            <person name="Mehta T."/>
            <person name="Neiman D."/>
            <person name="Pearson M."/>
            <person name="Roberts A."/>
            <person name="Saif S."/>
            <person name="Shea T."/>
            <person name="Shenoy N."/>
            <person name="Sisk P."/>
            <person name="Stolte C."/>
            <person name="Sykes S."/>
            <person name="White J."/>
            <person name="Yandava C."/>
            <person name="Haas B."/>
            <person name="Nusbaum C."/>
            <person name="Birren B."/>
        </authorList>
    </citation>
    <scope>NUCLEOTIDE SEQUENCE</scope>
    <source>
        <strain evidence="12">ATCC 30864</strain>
    </source>
</reference>
<feature type="chain" id="PRO_5002253317" description="Mesencephalic astrocyte-derived neurotrophic factor homolog" evidence="8">
    <location>
        <begin position="25"/>
        <end position="174"/>
    </location>
</feature>
<evidence type="ECO:0000256" key="5">
    <source>
        <dbReference type="ARBA" id="ARBA00022729"/>
    </source>
</evidence>
<dbReference type="Pfam" id="PF10208">
    <property type="entry name" value="ARMET_C"/>
    <property type="match status" value="1"/>
</dbReference>
<dbReference type="RefSeq" id="XP_004363485.1">
    <property type="nucleotide sequence ID" value="XM_004363428.2"/>
</dbReference>
<dbReference type="PhylomeDB" id="A0A0D2UCT3"/>
<dbReference type="InterPro" id="IPR045333">
    <property type="entry name" value="ARMET-like"/>
</dbReference>
<accession>A0A0D2UCT3</accession>
<keyword evidence="6" id="KW-1015">Disulfide bond</keyword>
<dbReference type="Proteomes" id="UP000008743">
    <property type="component" value="Unassembled WGS sequence"/>
</dbReference>
<sequence>MVKLVAALVGTVALLAFAAATASAYRPGGCEVCLKAVETIQASCSAKELTDMNAIEAKTREFCASATGKDNRWCYFVGGTEDAATGLLREVSRPISLGLPKEKVCERLEKRDPQICDLKYDKPIDLNAIDVNTLRVRELKKVVNDLNLDCKGCAEKADFVKRINDYKKTLKPEL</sequence>
<keyword evidence="4" id="KW-0964">Secreted</keyword>
<comment type="subcellular location">
    <subcellularLocation>
        <location evidence="1">Secreted</location>
    </subcellularLocation>
</comment>
<comment type="similarity">
    <text evidence="2">Belongs to the ARMET family.</text>
</comment>
<evidence type="ECO:0000256" key="6">
    <source>
        <dbReference type="ARBA" id="ARBA00023157"/>
    </source>
</evidence>
<dbReference type="InParanoid" id="A0A0D2UCT3"/>
<evidence type="ECO:0000256" key="7">
    <source>
        <dbReference type="ARBA" id="ARBA00032923"/>
    </source>
</evidence>
<evidence type="ECO:0000256" key="2">
    <source>
        <dbReference type="ARBA" id="ARBA00005617"/>
    </source>
</evidence>